<dbReference type="GO" id="GO:0055085">
    <property type="term" value="P:transmembrane transport"/>
    <property type="evidence" value="ECO:0007669"/>
    <property type="project" value="TreeGrafter"/>
</dbReference>
<dbReference type="EMBL" id="SJPO01000010">
    <property type="protein sequence ID" value="TWT73566.1"/>
    <property type="molecule type" value="Genomic_DNA"/>
</dbReference>
<name>A0A5C5YCZ2_9BACT</name>
<feature type="transmembrane region" description="Helical" evidence="7">
    <location>
        <begin position="56"/>
        <end position="74"/>
    </location>
</feature>
<evidence type="ECO:0000256" key="2">
    <source>
        <dbReference type="ARBA" id="ARBA00009773"/>
    </source>
</evidence>
<feature type="transmembrane region" description="Helical" evidence="7">
    <location>
        <begin position="297"/>
        <end position="318"/>
    </location>
</feature>
<feature type="transmembrane region" description="Helical" evidence="7">
    <location>
        <begin position="175"/>
        <end position="193"/>
    </location>
</feature>
<protein>
    <submittedName>
        <fullName evidence="8">AI-2 transport protein TqsA</fullName>
    </submittedName>
</protein>
<evidence type="ECO:0000256" key="7">
    <source>
        <dbReference type="SAM" id="Phobius"/>
    </source>
</evidence>
<organism evidence="8 9">
    <name type="scientific">Posidoniimonas polymericola</name>
    <dbReference type="NCBI Taxonomy" id="2528002"/>
    <lineage>
        <taxon>Bacteria</taxon>
        <taxon>Pseudomonadati</taxon>
        <taxon>Planctomycetota</taxon>
        <taxon>Planctomycetia</taxon>
        <taxon>Pirellulales</taxon>
        <taxon>Lacipirellulaceae</taxon>
        <taxon>Posidoniimonas</taxon>
    </lineage>
</organism>
<evidence type="ECO:0000313" key="8">
    <source>
        <dbReference type="EMBL" id="TWT73566.1"/>
    </source>
</evidence>
<evidence type="ECO:0000256" key="1">
    <source>
        <dbReference type="ARBA" id="ARBA00004141"/>
    </source>
</evidence>
<feature type="transmembrane region" description="Helical" evidence="7">
    <location>
        <begin position="258"/>
        <end position="285"/>
    </location>
</feature>
<dbReference type="AlphaFoldDB" id="A0A5C5YCZ2"/>
<evidence type="ECO:0000256" key="4">
    <source>
        <dbReference type="ARBA" id="ARBA00022989"/>
    </source>
</evidence>
<keyword evidence="9" id="KW-1185">Reference proteome</keyword>
<dbReference type="Proteomes" id="UP000318478">
    <property type="component" value="Unassembled WGS sequence"/>
</dbReference>
<accession>A0A5C5YCZ2</accession>
<gene>
    <name evidence="8" type="primary">tqsA_2</name>
    <name evidence="8" type="ORF">Pla123a_39020</name>
</gene>
<dbReference type="OrthoDB" id="9799225at2"/>
<comment type="similarity">
    <text evidence="2">Belongs to the autoinducer-2 exporter (AI-2E) (TC 2.A.86) family.</text>
</comment>
<feature type="transmembrane region" description="Helical" evidence="7">
    <location>
        <begin position="230"/>
        <end position="252"/>
    </location>
</feature>
<feature type="transmembrane region" description="Helical" evidence="7">
    <location>
        <begin position="86"/>
        <end position="107"/>
    </location>
</feature>
<evidence type="ECO:0000256" key="6">
    <source>
        <dbReference type="SAM" id="MobiDB-lite"/>
    </source>
</evidence>
<evidence type="ECO:0000256" key="3">
    <source>
        <dbReference type="ARBA" id="ARBA00022692"/>
    </source>
</evidence>
<comment type="subcellular location">
    <subcellularLocation>
        <location evidence="1">Membrane</location>
        <topology evidence="1">Multi-pass membrane protein</topology>
    </subcellularLocation>
</comment>
<feature type="region of interest" description="Disordered" evidence="6">
    <location>
        <begin position="1"/>
        <end position="25"/>
    </location>
</feature>
<keyword evidence="5 7" id="KW-0472">Membrane</keyword>
<proteinExistence type="inferred from homology"/>
<dbReference type="PANTHER" id="PTHR21716">
    <property type="entry name" value="TRANSMEMBRANE PROTEIN"/>
    <property type="match status" value="1"/>
</dbReference>
<sequence>MSELRVASIEDPPRDQGREATPPVRSRLPIGSVERRCLIVLTGLAIFYTFYFTRAILLPTTLAVMLSLVLKPVTNRLHRWGLPNMLAAMLILTAFCIATLLGARALWEPTAELMGEAPKSLKVLGEELRDLATPLQQIKDAQTKVADMTAVSGEVTPLEVRIKQPALSSEMLNSTGGFATGVVITVSLLFFLLSAGDHFMVKTVEVMPTWREKRDVVVLLQDLQSKVSTYLGAITLINIGLGVVIGFGMWAIGMPNPLLWGVLAALFNYIPFAGLVLGSGLVFLAAMAELPTLGEQLMAPAIYLGANGIEANLVTPAVLGRSISLNPVVILLSVFVGGWVWGIGGIFLAVPMLLVLKIACDHYRSLQPIGVFLSS</sequence>
<dbReference type="Pfam" id="PF01594">
    <property type="entry name" value="AI-2E_transport"/>
    <property type="match status" value="1"/>
</dbReference>
<dbReference type="PANTHER" id="PTHR21716:SF16">
    <property type="entry name" value="BLL1467 PROTEIN"/>
    <property type="match status" value="1"/>
</dbReference>
<evidence type="ECO:0000256" key="5">
    <source>
        <dbReference type="ARBA" id="ARBA00023136"/>
    </source>
</evidence>
<comment type="caution">
    <text evidence="8">The sequence shown here is derived from an EMBL/GenBank/DDBJ whole genome shotgun (WGS) entry which is preliminary data.</text>
</comment>
<evidence type="ECO:0000313" key="9">
    <source>
        <dbReference type="Proteomes" id="UP000318478"/>
    </source>
</evidence>
<keyword evidence="4 7" id="KW-1133">Transmembrane helix</keyword>
<dbReference type="InterPro" id="IPR002549">
    <property type="entry name" value="AI-2E-like"/>
</dbReference>
<dbReference type="GO" id="GO:0016020">
    <property type="term" value="C:membrane"/>
    <property type="evidence" value="ECO:0007669"/>
    <property type="project" value="UniProtKB-SubCell"/>
</dbReference>
<feature type="transmembrane region" description="Helical" evidence="7">
    <location>
        <begin position="330"/>
        <end position="356"/>
    </location>
</feature>
<reference evidence="8 9" key="1">
    <citation type="submission" date="2019-02" db="EMBL/GenBank/DDBJ databases">
        <title>Deep-cultivation of Planctomycetes and their phenomic and genomic characterization uncovers novel biology.</title>
        <authorList>
            <person name="Wiegand S."/>
            <person name="Jogler M."/>
            <person name="Boedeker C."/>
            <person name="Pinto D."/>
            <person name="Vollmers J."/>
            <person name="Rivas-Marin E."/>
            <person name="Kohn T."/>
            <person name="Peeters S.H."/>
            <person name="Heuer A."/>
            <person name="Rast P."/>
            <person name="Oberbeckmann S."/>
            <person name="Bunk B."/>
            <person name="Jeske O."/>
            <person name="Meyerdierks A."/>
            <person name="Storesund J.E."/>
            <person name="Kallscheuer N."/>
            <person name="Luecker S."/>
            <person name="Lage O.M."/>
            <person name="Pohl T."/>
            <person name="Merkel B.J."/>
            <person name="Hornburger P."/>
            <person name="Mueller R.-W."/>
            <person name="Bruemmer F."/>
            <person name="Labrenz M."/>
            <person name="Spormann A.M."/>
            <person name="Op Den Camp H."/>
            <person name="Overmann J."/>
            <person name="Amann R."/>
            <person name="Jetten M.S.M."/>
            <person name="Mascher T."/>
            <person name="Medema M.H."/>
            <person name="Devos D.P."/>
            <person name="Kaster A.-K."/>
            <person name="Ovreas L."/>
            <person name="Rohde M."/>
            <person name="Galperin M.Y."/>
            <person name="Jogler C."/>
        </authorList>
    </citation>
    <scope>NUCLEOTIDE SEQUENCE [LARGE SCALE GENOMIC DNA]</scope>
    <source>
        <strain evidence="8 9">Pla123a</strain>
    </source>
</reference>
<keyword evidence="3 7" id="KW-0812">Transmembrane</keyword>